<dbReference type="Pfam" id="PF03787">
    <property type="entry name" value="RAMPs"/>
    <property type="match status" value="1"/>
</dbReference>
<proteinExistence type="predicted"/>
<dbReference type="OrthoDB" id="21426at2157"/>
<dbReference type="STRING" id="940295.EYM_02755"/>
<dbReference type="KEGG" id="iis:EYM_02755"/>
<dbReference type="InterPro" id="IPR013410">
    <property type="entry name" value="CRISPR-assoc_RAMP_Cmr4"/>
</dbReference>
<organism evidence="3 4">
    <name type="scientific">Ignicoccus islandicus DSM 13165</name>
    <dbReference type="NCBI Taxonomy" id="940295"/>
    <lineage>
        <taxon>Archaea</taxon>
        <taxon>Thermoproteota</taxon>
        <taxon>Thermoprotei</taxon>
        <taxon>Desulfurococcales</taxon>
        <taxon>Desulfurococcaceae</taxon>
        <taxon>Ignicoccus</taxon>
    </lineage>
</organism>
<dbReference type="PANTHER" id="PTHR36700:SF1">
    <property type="entry name" value="CRISPR SYSTEM CMR SUBUNIT CMR4"/>
    <property type="match status" value="1"/>
</dbReference>
<dbReference type="PANTHER" id="PTHR36700">
    <property type="entry name" value="CRISPR SYSTEM CMR SUBUNIT CMR4"/>
    <property type="match status" value="1"/>
</dbReference>
<dbReference type="RefSeq" id="WP_075049550.1">
    <property type="nucleotide sequence ID" value="NZ_CP006867.1"/>
</dbReference>
<dbReference type="GeneID" id="30679945"/>
<name>A0A0U3F479_9CREN</name>
<dbReference type="EMBL" id="CP006867">
    <property type="protein sequence ID" value="ALU12357.1"/>
    <property type="molecule type" value="Genomic_DNA"/>
</dbReference>
<evidence type="ECO:0000259" key="2">
    <source>
        <dbReference type="Pfam" id="PF03787"/>
    </source>
</evidence>
<gene>
    <name evidence="3" type="ORF">EYM_02755</name>
</gene>
<dbReference type="AlphaFoldDB" id="A0A0U3F479"/>
<evidence type="ECO:0000313" key="3">
    <source>
        <dbReference type="EMBL" id="ALU12357.1"/>
    </source>
</evidence>
<feature type="domain" description="CRISPR type III-associated protein" evidence="2">
    <location>
        <begin position="10"/>
        <end position="53"/>
    </location>
</feature>
<dbReference type="Proteomes" id="UP000060778">
    <property type="component" value="Chromosome"/>
</dbReference>
<evidence type="ECO:0000313" key="4">
    <source>
        <dbReference type="Proteomes" id="UP000060778"/>
    </source>
</evidence>
<protein>
    <recommendedName>
        <fullName evidence="2">CRISPR type III-associated protein domain-containing protein</fullName>
    </recommendedName>
</protein>
<dbReference type="GO" id="GO:0051607">
    <property type="term" value="P:defense response to virus"/>
    <property type="evidence" value="ECO:0007669"/>
    <property type="project" value="UniProtKB-KW"/>
</dbReference>
<dbReference type="InterPro" id="IPR005537">
    <property type="entry name" value="RAMP_III_fam"/>
</dbReference>
<accession>A0A0U3F479</accession>
<keyword evidence="4" id="KW-1185">Reference proteome</keyword>
<evidence type="ECO:0000256" key="1">
    <source>
        <dbReference type="ARBA" id="ARBA00023118"/>
    </source>
</evidence>
<reference evidence="3 4" key="1">
    <citation type="submission" date="2013-11" db="EMBL/GenBank/DDBJ databases">
        <title>Comparative genomics of Ignicoccus.</title>
        <authorList>
            <person name="Podar M."/>
        </authorList>
    </citation>
    <scope>NUCLEOTIDE SEQUENCE [LARGE SCALE GENOMIC DNA]</scope>
    <source>
        <strain evidence="3 4">DSM 13165</strain>
    </source>
</reference>
<sequence length="61" mass="6384">MSDKALVLASALSHVHVGVGRSEGIVDLPVIRDGTGVFFLPASSLKGSMKTALACCNKLWK</sequence>
<keyword evidence="1" id="KW-0051">Antiviral defense</keyword>